<evidence type="ECO:0000256" key="5">
    <source>
        <dbReference type="ARBA" id="ARBA00022917"/>
    </source>
</evidence>
<feature type="active site" description="Acyl-ester intermediate" evidence="7">
    <location>
        <position position="210"/>
    </location>
</feature>
<keyword evidence="2 7" id="KW-0436">Ligase</keyword>
<protein>
    <recommendedName>
        <fullName evidence="7">Glutamyl-tRNA(Gln) amidotransferase subunit A, mitochondrial</fullName>
        <shortName evidence="7">Glu-AdT subunit A</shortName>
        <ecNumber evidence="7">6.3.5.7</ecNumber>
    </recommendedName>
</protein>
<dbReference type="HAMAP" id="MF_00120">
    <property type="entry name" value="GatA"/>
    <property type="match status" value="1"/>
</dbReference>
<feature type="domain" description="Amidase" evidence="8">
    <location>
        <begin position="46"/>
        <end position="527"/>
    </location>
</feature>
<comment type="caution">
    <text evidence="9">The sequence shown here is derived from an EMBL/GenBank/DDBJ whole genome shotgun (WGS) entry which is preliminary data.</text>
</comment>
<comment type="function">
    <text evidence="7">Allows the formation of correctly charged Gln-tRNA(Gln) through the transamidation of misacylated Glu-tRNA(Gln) in the mitochondria. The reaction takes place in the presence of glutamine and ATP through an activated gamma-phospho-Glu-tRNA(Gln).</text>
</comment>
<evidence type="ECO:0000256" key="2">
    <source>
        <dbReference type="ARBA" id="ARBA00022598"/>
    </source>
</evidence>
<dbReference type="Pfam" id="PF01425">
    <property type="entry name" value="Amidase"/>
    <property type="match status" value="1"/>
</dbReference>
<evidence type="ECO:0000259" key="8">
    <source>
        <dbReference type="Pfam" id="PF01425"/>
    </source>
</evidence>
<evidence type="ECO:0000256" key="6">
    <source>
        <dbReference type="ARBA" id="ARBA00047407"/>
    </source>
</evidence>
<evidence type="ECO:0000256" key="1">
    <source>
        <dbReference type="ARBA" id="ARBA00008069"/>
    </source>
</evidence>
<sequence>MNTSLLSVSKRLLSRESCSHALFKTFSKTTTRRHGSIVKSSNFEQMETYFNNIDTYNLKINALTSVAKKTGLLEELENQQTQVTSKPHLEGLPIAVKANFCTQDFPTTCSSNMLKDFTAPYDASVVEYIKEAGGLIIGKTNMDEFGMGSANTFSAHGITYNPATLKLRNDSSIELNEENSRVAGGSSGGSAAAVATDMCFAALGSDTGGSVRLPASYCGVVGFKPSYGRCSRYGLVSYANSLDTVGILAKSVDNVEKVYDVISKFDSRDPTAIPVDMRTKIDENRLKLDLFKTEGLQGLRVGVPEEYYVEELTQPSLDTWEKSIEYLRSQGATIVPVSCPYTRYALSAYYVLAPAEASSNLARYDGVRYGHRDCENIPKPGELYSKTRDEGFGPEVQRRILLGTYVLTANAYDQYFLQAQRIRRLIQEDFNKVFALPNLLTPGYSDDQSGPNVHVLITPAAISTAPLVKDYQTSNNPVDAYVNDVMTVPPSLAGIPAITVPFGKSSVDEHPIGVQLLSQFGDEKTLLKVASYLESGKQT</sequence>
<dbReference type="PROSITE" id="PS00571">
    <property type="entry name" value="AMIDASES"/>
    <property type="match status" value="1"/>
</dbReference>
<evidence type="ECO:0000313" key="10">
    <source>
        <dbReference type="Proteomes" id="UP001479436"/>
    </source>
</evidence>
<proteinExistence type="inferred from homology"/>
<dbReference type="PANTHER" id="PTHR11895:SF7">
    <property type="entry name" value="GLUTAMYL-TRNA(GLN) AMIDOTRANSFERASE SUBUNIT A, MITOCHONDRIAL"/>
    <property type="match status" value="1"/>
</dbReference>
<dbReference type="InterPro" id="IPR020556">
    <property type="entry name" value="Amidase_CS"/>
</dbReference>
<dbReference type="InterPro" id="IPR000120">
    <property type="entry name" value="Amidase"/>
</dbReference>
<dbReference type="NCBIfam" id="TIGR00132">
    <property type="entry name" value="gatA"/>
    <property type="match status" value="1"/>
</dbReference>
<comment type="subcellular location">
    <subcellularLocation>
        <location evidence="7">Mitochondrion</location>
    </subcellularLocation>
</comment>
<keyword evidence="5 7" id="KW-0648">Protein biosynthesis</keyword>
<evidence type="ECO:0000256" key="7">
    <source>
        <dbReference type="HAMAP-Rule" id="MF_03150"/>
    </source>
</evidence>
<name>A0ABR2W8J2_9FUNG</name>
<evidence type="ECO:0000256" key="4">
    <source>
        <dbReference type="ARBA" id="ARBA00022840"/>
    </source>
</evidence>
<gene>
    <name evidence="9" type="primary">HER2</name>
    <name evidence="9" type="ORF">K7432_002011</name>
</gene>
<dbReference type="Gene3D" id="3.90.1300.10">
    <property type="entry name" value="Amidase signature (AS) domain"/>
    <property type="match status" value="1"/>
</dbReference>
<dbReference type="InterPro" id="IPR023631">
    <property type="entry name" value="Amidase_dom"/>
</dbReference>
<comment type="subunit">
    <text evidence="7">Subunit of the heterotrimeric GatCAB amidotransferase (AdT) complex, composed of A, B and C subunits.</text>
</comment>
<dbReference type="SUPFAM" id="SSF75304">
    <property type="entry name" value="Amidase signature (AS) enzymes"/>
    <property type="match status" value="1"/>
</dbReference>
<keyword evidence="3 7" id="KW-0547">Nucleotide-binding</keyword>
<keyword evidence="7" id="KW-0496">Mitochondrion</keyword>
<comment type="similarity">
    <text evidence="1 7">Belongs to the amidase family. GatA subfamily.</text>
</comment>
<dbReference type="PANTHER" id="PTHR11895">
    <property type="entry name" value="TRANSAMIDASE"/>
    <property type="match status" value="1"/>
</dbReference>
<dbReference type="Proteomes" id="UP001479436">
    <property type="component" value="Unassembled WGS sequence"/>
</dbReference>
<feature type="active site" description="Charge relay system" evidence="7">
    <location>
        <position position="186"/>
    </location>
</feature>
<evidence type="ECO:0000313" key="9">
    <source>
        <dbReference type="EMBL" id="KAK9723356.1"/>
    </source>
</evidence>
<evidence type="ECO:0000256" key="3">
    <source>
        <dbReference type="ARBA" id="ARBA00022741"/>
    </source>
</evidence>
<dbReference type="InterPro" id="IPR036928">
    <property type="entry name" value="AS_sf"/>
</dbReference>
<organism evidence="9 10">
    <name type="scientific">Basidiobolus ranarum</name>
    <dbReference type="NCBI Taxonomy" id="34480"/>
    <lineage>
        <taxon>Eukaryota</taxon>
        <taxon>Fungi</taxon>
        <taxon>Fungi incertae sedis</taxon>
        <taxon>Zoopagomycota</taxon>
        <taxon>Entomophthoromycotina</taxon>
        <taxon>Basidiobolomycetes</taxon>
        <taxon>Basidiobolales</taxon>
        <taxon>Basidiobolaceae</taxon>
        <taxon>Basidiobolus</taxon>
    </lineage>
</organism>
<feature type="active site" description="Charge relay system" evidence="7">
    <location>
        <position position="97"/>
    </location>
</feature>
<comment type="catalytic activity">
    <reaction evidence="6 7">
        <text>L-glutamyl-tRNA(Gln) + L-glutamine + ATP + H2O = L-glutaminyl-tRNA(Gln) + L-glutamate + ADP + phosphate + H(+)</text>
        <dbReference type="Rhea" id="RHEA:17521"/>
        <dbReference type="Rhea" id="RHEA-COMP:9681"/>
        <dbReference type="Rhea" id="RHEA-COMP:9684"/>
        <dbReference type="ChEBI" id="CHEBI:15377"/>
        <dbReference type="ChEBI" id="CHEBI:15378"/>
        <dbReference type="ChEBI" id="CHEBI:29985"/>
        <dbReference type="ChEBI" id="CHEBI:30616"/>
        <dbReference type="ChEBI" id="CHEBI:43474"/>
        <dbReference type="ChEBI" id="CHEBI:58359"/>
        <dbReference type="ChEBI" id="CHEBI:78520"/>
        <dbReference type="ChEBI" id="CHEBI:78521"/>
        <dbReference type="ChEBI" id="CHEBI:456216"/>
        <dbReference type="EC" id="6.3.5.7"/>
    </reaction>
</comment>
<reference evidence="9 10" key="1">
    <citation type="submission" date="2023-04" db="EMBL/GenBank/DDBJ databases">
        <title>Genome of Basidiobolus ranarum AG-B5.</title>
        <authorList>
            <person name="Stajich J.E."/>
            <person name="Carter-House D."/>
            <person name="Gryganskyi A."/>
        </authorList>
    </citation>
    <scope>NUCLEOTIDE SEQUENCE [LARGE SCALE GENOMIC DNA]</scope>
    <source>
        <strain evidence="9 10">AG-B5</strain>
    </source>
</reference>
<dbReference type="EMBL" id="JASJQH010006926">
    <property type="protein sequence ID" value="KAK9723356.1"/>
    <property type="molecule type" value="Genomic_DNA"/>
</dbReference>
<keyword evidence="4 7" id="KW-0067">ATP-binding</keyword>
<dbReference type="InterPro" id="IPR004412">
    <property type="entry name" value="GatA"/>
</dbReference>
<accession>A0ABR2W8J2</accession>
<keyword evidence="10" id="KW-1185">Reference proteome</keyword>
<dbReference type="EC" id="6.3.5.7" evidence="7"/>